<keyword evidence="1" id="KW-0863">Zinc-finger</keyword>
<dbReference type="SMART" id="SM00355">
    <property type="entry name" value="ZnF_C2H2"/>
    <property type="match status" value="2"/>
</dbReference>
<dbReference type="InterPro" id="IPR036236">
    <property type="entry name" value="Znf_C2H2_sf"/>
</dbReference>
<dbReference type="Gene3D" id="3.30.160.60">
    <property type="entry name" value="Classic Zinc Finger"/>
    <property type="match status" value="1"/>
</dbReference>
<name>G4TM13_SERID</name>
<dbReference type="EMBL" id="CAFZ01000160">
    <property type="protein sequence ID" value="CCA72356.1"/>
    <property type="molecule type" value="Genomic_DNA"/>
</dbReference>
<comment type="caution">
    <text evidence="4">The sequence shown here is derived from an EMBL/GenBank/DDBJ whole genome shotgun (WGS) entry which is preliminary data.</text>
</comment>
<evidence type="ECO:0000313" key="5">
    <source>
        <dbReference type="Proteomes" id="UP000007148"/>
    </source>
</evidence>
<evidence type="ECO:0000313" key="4">
    <source>
        <dbReference type="EMBL" id="CCA72356.1"/>
    </source>
</evidence>
<feature type="compositionally biased region" description="Polar residues" evidence="2">
    <location>
        <begin position="84"/>
        <end position="103"/>
    </location>
</feature>
<dbReference type="InterPro" id="IPR013087">
    <property type="entry name" value="Znf_C2H2_type"/>
</dbReference>
<evidence type="ECO:0000256" key="2">
    <source>
        <dbReference type="SAM" id="MobiDB-lite"/>
    </source>
</evidence>
<reference evidence="4 5" key="1">
    <citation type="journal article" date="2011" name="PLoS Pathog.">
        <title>Endophytic Life Strategies Decoded by Genome and Transcriptome Analyses of the Mutualistic Root Symbiont Piriformospora indica.</title>
        <authorList>
            <person name="Zuccaro A."/>
            <person name="Lahrmann U."/>
            <person name="Guldener U."/>
            <person name="Langen G."/>
            <person name="Pfiffi S."/>
            <person name="Biedenkopf D."/>
            <person name="Wong P."/>
            <person name="Samans B."/>
            <person name="Grimm C."/>
            <person name="Basiewicz M."/>
            <person name="Murat C."/>
            <person name="Martin F."/>
            <person name="Kogel K.H."/>
        </authorList>
    </citation>
    <scope>NUCLEOTIDE SEQUENCE [LARGE SCALE GENOMIC DNA]</scope>
    <source>
        <strain evidence="4 5">DSM 11827</strain>
    </source>
</reference>
<evidence type="ECO:0000256" key="1">
    <source>
        <dbReference type="PROSITE-ProRule" id="PRU00042"/>
    </source>
</evidence>
<accession>G4TM13</accession>
<keyword evidence="1" id="KW-0479">Metal-binding</keyword>
<evidence type="ECO:0000259" key="3">
    <source>
        <dbReference type="PROSITE" id="PS50157"/>
    </source>
</evidence>
<protein>
    <recommendedName>
        <fullName evidence="3">C2H2-type domain-containing protein</fullName>
    </recommendedName>
</protein>
<dbReference type="STRING" id="1109443.G4TM13"/>
<feature type="domain" description="C2H2-type" evidence="3">
    <location>
        <begin position="284"/>
        <end position="306"/>
    </location>
</feature>
<dbReference type="Proteomes" id="UP000007148">
    <property type="component" value="Unassembled WGS sequence"/>
</dbReference>
<sequence>MDKSWKRSTWRASWAYSHRTSAISSEPSVNVCITTSQPSTPVASPRPKRYTWDRSIRTSQLYIGDNIIASLLSLDGDTKPPSDWQRSLTNATSPPVVTSSQKPPESPLVDDSTPTVHVAPAGRNSLEREIDVNPKDQEALAMAINLLSLNHEPPTSAKRNQFPTWRTSTIKNFQFPEPATRALYALVTNSFTPGQLLAAGQIRRFLNNHPADPIPTYLVAEEIAEIHGEHGWCLIGKCGLARISSKFTRLSSTGTDERLDDPPRRQIQALCDHIRDVHFQQLPFTCHLCPVSFRGEGELDRHLRTHPLGDFECTVCGEILYSNELRRRHRSKHTKQNKFLRLLTKVIPLR</sequence>
<dbReference type="HOGENOM" id="CLU_809214_0_0_1"/>
<feature type="domain" description="C2H2-type" evidence="3">
    <location>
        <begin position="311"/>
        <end position="338"/>
    </location>
</feature>
<keyword evidence="1" id="KW-0862">Zinc</keyword>
<keyword evidence="5" id="KW-1185">Reference proteome</keyword>
<gene>
    <name evidence="4" type="ORF">PIIN_06290</name>
</gene>
<dbReference type="OrthoDB" id="6077919at2759"/>
<dbReference type="PROSITE" id="PS00028">
    <property type="entry name" value="ZINC_FINGER_C2H2_1"/>
    <property type="match status" value="2"/>
</dbReference>
<dbReference type="Pfam" id="PF00096">
    <property type="entry name" value="zf-C2H2"/>
    <property type="match status" value="1"/>
</dbReference>
<organism evidence="4 5">
    <name type="scientific">Serendipita indica (strain DSM 11827)</name>
    <name type="common">Root endophyte fungus</name>
    <name type="synonym">Piriformospora indica</name>
    <dbReference type="NCBI Taxonomy" id="1109443"/>
    <lineage>
        <taxon>Eukaryota</taxon>
        <taxon>Fungi</taxon>
        <taxon>Dikarya</taxon>
        <taxon>Basidiomycota</taxon>
        <taxon>Agaricomycotina</taxon>
        <taxon>Agaricomycetes</taxon>
        <taxon>Sebacinales</taxon>
        <taxon>Serendipitaceae</taxon>
        <taxon>Serendipita</taxon>
    </lineage>
</organism>
<dbReference type="InParanoid" id="G4TM13"/>
<dbReference type="AlphaFoldDB" id="G4TM13"/>
<dbReference type="SUPFAM" id="SSF57667">
    <property type="entry name" value="beta-beta-alpha zinc fingers"/>
    <property type="match status" value="1"/>
</dbReference>
<proteinExistence type="predicted"/>
<dbReference type="GO" id="GO:0008270">
    <property type="term" value="F:zinc ion binding"/>
    <property type="evidence" value="ECO:0007669"/>
    <property type="project" value="UniProtKB-KW"/>
</dbReference>
<dbReference type="PROSITE" id="PS50157">
    <property type="entry name" value="ZINC_FINGER_C2H2_2"/>
    <property type="match status" value="2"/>
</dbReference>
<feature type="region of interest" description="Disordered" evidence="2">
    <location>
        <begin position="79"/>
        <end position="126"/>
    </location>
</feature>